<evidence type="ECO:0000313" key="3">
    <source>
        <dbReference type="EMBL" id="MSS14012.1"/>
    </source>
</evidence>
<dbReference type="RefSeq" id="WP_154522927.1">
    <property type="nucleotide sequence ID" value="NZ_VULZ01000002.1"/>
</dbReference>
<dbReference type="Proteomes" id="UP000481852">
    <property type="component" value="Unassembled WGS sequence"/>
</dbReference>
<name>A0A6L5X6K5_9FIRM</name>
<reference evidence="3 4" key="1">
    <citation type="submission" date="2019-08" db="EMBL/GenBank/DDBJ databases">
        <title>In-depth cultivation of the pig gut microbiome towards novel bacterial diversity and tailored functional studies.</title>
        <authorList>
            <person name="Wylensek D."/>
            <person name="Hitch T.C.A."/>
            <person name="Clavel T."/>
        </authorList>
    </citation>
    <scope>NUCLEOTIDE SEQUENCE [LARGE SCALE GENOMIC DNA]</scope>
    <source>
        <strain evidence="3 4">Oil+RF-744-WCA-WT-11</strain>
    </source>
</reference>
<dbReference type="AlphaFoldDB" id="A0A6L5X6K5"/>
<evidence type="ECO:0000256" key="1">
    <source>
        <dbReference type="SAM" id="MobiDB-lite"/>
    </source>
</evidence>
<accession>A0A6L5X6K5</accession>
<keyword evidence="2" id="KW-0472">Membrane</keyword>
<feature type="compositionally biased region" description="Acidic residues" evidence="1">
    <location>
        <begin position="114"/>
        <end position="124"/>
    </location>
</feature>
<feature type="region of interest" description="Disordered" evidence="1">
    <location>
        <begin position="84"/>
        <end position="135"/>
    </location>
</feature>
<keyword evidence="4" id="KW-1185">Reference proteome</keyword>
<feature type="compositionally biased region" description="Polar residues" evidence="1">
    <location>
        <begin position="300"/>
        <end position="313"/>
    </location>
</feature>
<feature type="compositionally biased region" description="Low complexity" evidence="1">
    <location>
        <begin position="278"/>
        <end position="293"/>
    </location>
</feature>
<keyword evidence="2" id="KW-1133">Transmembrane helix</keyword>
<feature type="region of interest" description="Disordered" evidence="1">
    <location>
        <begin position="266"/>
        <end position="313"/>
    </location>
</feature>
<protein>
    <submittedName>
        <fullName evidence="3">Uncharacterized protein</fullName>
    </submittedName>
</protein>
<evidence type="ECO:0000256" key="2">
    <source>
        <dbReference type="SAM" id="Phobius"/>
    </source>
</evidence>
<organism evidence="3 4">
    <name type="scientific">Porcincola intestinalis</name>
    <dbReference type="NCBI Taxonomy" id="2606632"/>
    <lineage>
        <taxon>Bacteria</taxon>
        <taxon>Bacillati</taxon>
        <taxon>Bacillota</taxon>
        <taxon>Clostridia</taxon>
        <taxon>Lachnospirales</taxon>
        <taxon>Lachnospiraceae</taxon>
        <taxon>Porcincola</taxon>
    </lineage>
</organism>
<feature type="compositionally biased region" description="Polar residues" evidence="1">
    <location>
        <begin position="266"/>
        <end position="277"/>
    </location>
</feature>
<feature type="transmembrane region" description="Helical" evidence="2">
    <location>
        <begin position="61"/>
        <end position="80"/>
    </location>
</feature>
<keyword evidence="2" id="KW-0812">Transmembrane</keyword>
<gene>
    <name evidence="3" type="ORF">FYJ35_02970</name>
</gene>
<proteinExistence type="predicted"/>
<comment type="caution">
    <text evidence="3">The sequence shown here is derived from an EMBL/GenBank/DDBJ whole genome shotgun (WGS) entry which is preliminary data.</text>
</comment>
<evidence type="ECO:0000313" key="4">
    <source>
        <dbReference type="Proteomes" id="UP000481852"/>
    </source>
</evidence>
<dbReference type="EMBL" id="VULZ01000002">
    <property type="protein sequence ID" value="MSS14012.1"/>
    <property type="molecule type" value="Genomic_DNA"/>
</dbReference>
<sequence>MKEDMIKKDKDGILQAQDDNMIDRKTDWTGEHPEIEEVSLEDDSPGFEWGWMNDRSLIMKAVLPAVCLMIGVLILIIAGVSSGNSKKRPVKETYVSSVPREDTETAADKALSPETEDMETEENNTESKGSGANDRLMEELDKIQDQLTETKNSLQSLHDTVFGETGQGTSLGCVTTVTGFTDREKREIGFLESDFLKDAGAFLAGQQIQTKRIIIEDRIAGSSSAAVAFQGRLEGKDDYILDVVFYPDLPGEYIFLLRNVKGNERGNNGQTAQGTDGQSTSQASQNNNSAQTTRAEAAVGQNTESTPTPQNSYDATNLAIKKIPETLLNYIDNRYEFQYSLYDWLYNHGKKDVESATVTDYSIDGDSRTASISLSLSDGSSISAVYDKTGNSYSFKR</sequence>